<evidence type="ECO:0000313" key="1">
    <source>
        <dbReference type="EMBL" id="URZ13924.1"/>
    </source>
</evidence>
<sequence length="126" mass="13752">MINLNDVKLQNSTSQNITITGGDALNTSSTSSSNEEYEVLEMFPAPNSSMIDTKLKIIYLKVNGLINADDIDLDKFSVEGMLSDKSEANNVPEVKPHGELKGEWKLITDSTQNVSYIVFVPVDLGG</sequence>
<dbReference type="RefSeq" id="WP_077832539.1">
    <property type="nucleotide sequence ID" value="NZ_CP096984.1"/>
</dbReference>
<protein>
    <submittedName>
        <fullName evidence="1">Uncharacterized protein</fullName>
    </submittedName>
</protein>
<dbReference type="KEGG" id="crw:CROST_047020"/>
<keyword evidence="1" id="KW-0614">Plasmid</keyword>
<proteinExistence type="predicted"/>
<evidence type="ECO:0000313" key="2">
    <source>
        <dbReference type="Proteomes" id="UP000190951"/>
    </source>
</evidence>
<dbReference type="STRING" id="84029.CROST_31890"/>
<dbReference type="EMBL" id="CP096984">
    <property type="protein sequence ID" value="URZ13924.1"/>
    <property type="molecule type" value="Genomic_DNA"/>
</dbReference>
<dbReference type="Proteomes" id="UP000190951">
    <property type="component" value="Plasmid p330"/>
</dbReference>
<accession>A0A1S8MF62</accession>
<dbReference type="AlphaFoldDB" id="A0A1S8MF62"/>
<keyword evidence="2" id="KW-1185">Reference proteome</keyword>
<organism evidence="1 2">
    <name type="scientific">Clostridium felsineum</name>
    <dbReference type="NCBI Taxonomy" id="36839"/>
    <lineage>
        <taxon>Bacteria</taxon>
        <taxon>Bacillati</taxon>
        <taxon>Bacillota</taxon>
        <taxon>Clostridia</taxon>
        <taxon>Eubacteriales</taxon>
        <taxon>Clostridiaceae</taxon>
        <taxon>Clostridium</taxon>
    </lineage>
</organism>
<reference evidence="1 2" key="1">
    <citation type="submission" date="2022-04" db="EMBL/GenBank/DDBJ databases">
        <title>Genome sequence of C. roseum typestrain.</title>
        <authorList>
            <person name="Poehlein A."/>
            <person name="Schoch T."/>
            <person name="Duerre P."/>
            <person name="Daniel R."/>
        </authorList>
    </citation>
    <scope>NUCLEOTIDE SEQUENCE [LARGE SCALE GENOMIC DNA]</scope>
    <source>
        <strain evidence="1 2">DSM 7320</strain>
        <plasmid evidence="1 2">p330</plasmid>
    </source>
</reference>
<name>A0A1S8MF62_9CLOT</name>
<geneLocation type="plasmid" evidence="1 2">
    <name>p330</name>
</geneLocation>
<gene>
    <name evidence="1" type="ORF">CROST_047020</name>
</gene>